<reference evidence="4" key="1">
    <citation type="submission" date="2020-04" db="EMBL/GenBank/DDBJ databases">
        <authorList>
            <person name="Chiriac C."/>
            <person name="Salcher M."/>
            <person name="Ghai R."/>
            <person name="Kavagutti S V."/>
        </authorList>
    </citation>
    <scope>NUCLEOTIDE SEQUENCE</scope>
</reference>
<comment type="subcellular location">
    <subcellularLocation>
        <location evidence="1">Virion</location>
    </subcellularLocation>
</comment>
<dbReference type="GO" id="GO:0019058">
    <property type="term" value="P:viral life cycle"/>
    <property type="evidence" value="ECO:0007669"/>
    <property type="project" value="UniProtKB-ARBA"/>
</dbReference>
<name>A0A6J5L8R7_9CAUD</name>
<keyword evidence="2" id="KW-0946">Virion</keyword>
<proteinExistence type="predicted"/>
<dbReference type="GO" id="GO:0044423">
    <property type="term" value="C:virion component"/>
    <property type="evidence" value="ECO:0007669"/>
    <property type="project" value="UniProtKB-KW"/>
</dbReference>
<dbReference type="EMBL" id="LR796250">
    <property type="protein sequence ID" value="CAB4130904.1"/>
    <property type="molecule type" value="Genomic_DNA"/>
</dbReference>
<dbReference type="SUPFAM" id="SSF51126">
    <property type="entry name" value="Pectin lyase-like"/>
    <property type="match status" value="1"/>
</dbReference>
<sequence>MALLELYMQSGGDDRNAGTDSGSNPTAITGTTSLNTTTGVLTFTAGTTGAFTGISVGAWVSLCNSSDTAARFTGQIASNDNTAITIATTTTTPYYSVTGLGGASTLTGTVSCRVGGPWASLGIVGTNACMNSTTPSLSGAMTGSTYNGLRINVKAATYSISATVTMPFGLAAKPIWWRGYFSTLTGTPGNALSYTSDLDNLGKVSGTIVNGPSGATRPLFTCAAVNTSVNASGNNWFENIEFQSHTVTATNAPIGYNNSTTGTLRFHRCRFTARYAGVSCVTLFGNATYAHFTGCLFQGDQSISVTAGTGLSLASTLGAKVIGCTFRNCATGISGTNVSFACIYESCTTGISGSTDAINNVFRACTTGISVGASNTLIDINNIFSECGTGVAISMTNAWNANVISADYYNNSSGTTSGLWESFERGAITTETGSPFVAAGSPNYDYTLTSGSKARQAGFPGQFEV</sequence>
<feature type="region of interest" description="Disordered" evidence="3">
    <location>
        <begin position="12"/>
        <end position="31"/>
    </location>
</feature>
<evidence type="ECO:0000313" key="4">
    <source>
        <dbReference type="EMBL" id="CAB4130904.1"/>
    </source>
</evidence>
<organism evidence="4">
    <name type="scientific">uncultured Caudovirales phage</name>
    <dbReference type="NCBI Taxonomy" id="2100421"/>
    <lineage>
        <taxon>Viruses</taxon>
        <taxon>Duplodnaviria</taxon>
        <taxon>Heunggongvirae</taxon>
        <taxon>Uroviricota</taxon>
        <taxon>Caudoviricetes</taxon>
        <taxon>Peduoviridae</taxon>
        <taxon>Maltschvirus</taxon>
        <taxon>Maltschvirus maltsch</taxon>
    </lineage>
</organism>
<dbReference type="InterPro" id="IPR011050">
    <property type="entry name" value="Pectin_lyase_fold/virulence"/>
</dbReference>
<protein>
    <recommendedName>
        <fullName evidence="5">Right handed beta helix region</fullName>
    </recommendedName>
</protein>
<evidence type="ECO:0000256" key="2">
    <source>
        <dbReference type="ARBA" id="ARBA00022844"/>
    </source>
</evidence>
<gene>
    <name evidence="4" type="ORF">UFOVP124_41</name>
</gene>
<dbReference type="GO" id="GO:0051701">
    <property type="term" value="P:biological process involved in interaction with host"/>
    <property type="evidence" value="ECO:0007669"/>
    <property type="project" value="UniProtKB-ARBA"/>
</dbReference>
<evidence type="ECO:0000256" key="1">
    <source>
        <dbReference type="ARBA" id="ARBA00004328"/>
    </source>
</evidence>
<accession>A0A6J5L8R7</accession>
<evidence type="ECO:0000256" key="3">
    <source>
        <dbReference type="SAM" id="MobiDB-lite"/>
    </source>
</evidence>
<evidence type="ECO:0008006" key="5">
    <source>
        <dbReference type="Google" id="ProtNLM"/>
    </source>
</evidence>